<name>A0A5J5B6A2_9ASTE</name>
<organism evidence="2 3">
    <name type="scientific">Nyssa sinensis</name>
    <dbReference type="NCBI Taxonomy" id="561372"/>
    <lineage>
        <taxon>Eukaryota</taxon>
        <taxon>Viridiplantae</taxon>
        <taxon>Streptophyta</taxon>
        <taxon>Embryophyta</taxon>
        <taxon>Tracheophyta</taxon>
        <taxon>Spermatophyta</taxon>
        <taxon>Magnoliopsida</taxon>
        <taxon>eudicotyledons</taxon>
        <taxon>Gunneridae</taxon>
        <taxon>Pentapetalae</taxon>
        <taxon>asterids</taxon>
        <taxon>Cornales</taxon>
        <taxon>Nyssaceae</taxon>
        <taxon>Nyssa</taxon>
    </lineage>
</organism>
<proteinExistence type="predicted"/>
<protein>
    <submittedName>
        <fullName evidence="2">Uncharacterized protein</fullName>
    </submittedName>
</protein>
<evidence type="ECO:0000313" key="3">
    <source>
        <dbReference type="Proteomes" id="UP000325577"/>
    </source>
</evidence>
<keyword evidence="3" id="KW-1185">Reference proteome</keyword>
<dbReference type="AlphaFoldDB" id="A0A5J5B6A2"/>
<dbReference type="Proteomes" id="UP000325577">
    <property type="component" value="Linkage Group LG15"/>
</dbReference>
<gene>
    <name evidence="2" type="ORF">F0562_027688</name>
</gene>
<evidence type="ECO:0000256" key="1">
    <source>
        <dbReference type="SAM" id="MobiDB-lite"/>
    </source>
</evidence>
<feature type="region of interest" description="Disordered" evidence="1">
    <location>
        <begin position="43"/>
        <end position="102"/>
    </location>
</feature>
<dbReference type="EMBL" id="CM018038">
    <property type="protein sequence ID" value="KAA8538080.1"/>
    <property type="molecule type" value="Genomic_DNA"/>
</dbReference>
<accession>A0A5J5B6A2</accession>
<feature type="region of interest" description="Disordered" evidence="1">
    <location>
        <begin position="1"/>
        <end position="25"/>
    </location>
</feature>
<reference evidence="2 3" key="1">
    <citation type="submission" date="2019-09" db="EMBL/GenBank/DDBJ databases">
        <title>A chromosome-level genome assembly of the Chinese tupelo Nyssa sinensis.</title>
        <authorList>
            <person name="Yang X."/>
            <person name="Kang M."/>
            <person name="Yang Y."/>
            <person name="Xiong H."/>
            <person name="Wang M."/>
            <person name="Zhang Z."/>
            <person name="Wang Z."/>
            <person name="Wu H."/>
            <person name="Ma T."/>
            <person name="Liu J."/>
            <person name="Xi Z."/>
        </authorList>
    </citation>
    <scope>NUCLEOTIDE SEQUENCE [LARGE SCALE GENOMIC DNA]</scope>
    <source>
        <strain evidence="2">J267</strain>
        <tissue evidence="2">Leaf</tissue>
    </source>
</reference>
<dbReference type="OrthoDB" id="783434at2759"/>
<sequence>MRNADGRRRRQHVLVSAENEEKDLPNLIATQTPMSNLLKKVENVNTGSAMSIPKQSKKDPRKPKKRETPKANTPIDTLKGLKGRSHPHPSNIGDLFSEGSLNPYAYDPYAFD</sequence>
<evidence type="ECO:0000313" key="2">
    <source>
        <dbReference type="EMBL" id="KAA8538080.1"/>
    </source>
</evidence>